<dbReference type="Pfam" id="PF00583">
    <property type="entry name" value="Acetyltransf_1"/>
    <property type="match status" value="1"/>
</dbReference>
<organism evidence="2 3">
    <name type="scientific">Telluria antibiotica</name>
    <dbReference type="NCBI Taxonomy" id="2717319"/>
    <lineage>
        <taxon>Bacteria</taxon>
        <taxon>Pseudomonadati</taxon>
        <taxon>Pseudomonadota</taxon>
        <taxon>Betaproteobacteria</taxon>
        <taxon>Burkholderiales</taxon>
        <taxon>Oxalobacteraceae</taxon>
        <taxon>Telluria group</taxon>
        <taxon>Telluria</taxon>
    </lineage>
</organism>
<dbReference type="EMBL" id="JAAQOM010000028">
    <property type="protein sequence ID" value="NIA57828.1"/>
    <property type="molecule type" value="Genomic_DNA"/>
</dbReference>
<reference evidence="2 3" key="1">
    <citation type="submission" date="2020-03" db="EMBL/GenBank/DDBJ databases">
        <title>Genome sequence of strain Massilia sp. TW-1.</title>
        <authorList>
            <person name="Chaudhary D.K."/>
        </authorList>
    </citation>
    <scope>NUCLEOTIDE SEQUENCE [LARGE SCALE GENOMIC DNA]</scope>
    <source>
        <strain evidence="2 3">TW-1</strain>
    </source>
</reference>
<evidence type="ECO:0000313" key="3">
    <source>
        <dbReference type="Proteomes" id="UP000716322"/>
    </source>
</evidence>
<dbReference type="InterPro" id="IPR016181">
    <property type="entry name" value="Acyl_CoA_acyltransferase"/>
</dbReference>
<sequence>MEKAVLEIRPLTAHDAAAFRQIRLQAISDSPSAVWPTYEEEAKRTVEETEARIRKTDTQVVFGAFIDAELVGVAGLRREPLEQVKHKAVLWGVFISPDRRREGLARKLFSSVLSFARDEGVLQIQLCVNAENDRARRLYRSLGFKPFGLEPRAMRIGARYFDEEHMVLWLAD</sequence>
<name>A0ABX0PMZ2_9BURK</name>
<protein>
    <submittedName>
        <fullName evidence="2">GNAT family N-acetyltransferase</fullName>
    </submittedName>
</protein>
<proteinExistence type="predicted"/>
<dbReference type="InterPro" id="IPR000182">
    <property type="entry name" value="GNAT_dom"/>
</dbReference>
<feature type="domain" description="N-acetyltransferase" evidence="1">
    <location>
        <begin position="6"/>
        <end position="171"/>
    </location>
</feature>
<dbReference type="SUPFAM" id="SSF55729">
    <property type="entry name" value="Acyl-CoA N-acyltransferases (Nat)"/>
    <property type="match status" value="1"/>
</dbReference>
<comment type="caution">
    <text evidence="2">The sequence shown here is derived from an EMBL/GenBank/DDBJ whole genome shotgun (WGS) entry which is preliminary data.</text>
</comment>
<dbReference type="PANTHER" id="PTHR43072">
    <property type="entry name" value="N-ACETYLTRANSFERASE"/>
    <property type="match status" value="1"/>
</dbReference>
<evidence type="ECO:0000259" key="1">
    <source>
        <dbReference type="PROSITE" id="PS51186"/>
    </source>
</evidence>
<gene>
    <name evidence="2" type="ORF">HAV22_29805</name>
</gene>
<keyword evidence="3" id="KW-1185">Reference proteome</keyword>
<dbReference type="Gene3D" id="3.40.630.30">
    <property type="match status" value="1"/>
</dbReference>
<dbReference type="Proteomes" id="UP000716322">
    <property type="component" value="Unassembled WGS sequence"/>
</dbReference>
<dbReference type="CDD" id="cd04301">
    <property type="entry name" value="NAT_SF"/>
    <property type="match status" value="1"/>
</dbReference>
<evidence type="ECO:0000313" key="2">
    <source>
        <dbReference type="EMBL" id="NIA57828.1"/>
    </source>
</evidence>
<accession>A0ABX0PMZ2</accession>
<dbReference type="PROSITE" id="PS51186">
    <property type="entry name" value="GNAT"/>
    <property type="match status" value="1"/>
</dbReference>
<dbReference type="RefSeq" id="WP_166865148.1">
    <property type="nucleotide sequence ID" value="NZ_JAAQOM010000028.1"/>
</dbReference>